<feature type="compositionally biased region" description="Polar residues" evidence="13">
    <location>
        <begin position="934"/>
        <end position="944"/>
    </location>
</feature>
<evidence type="ECO:0000256" key="2">
    <source>
        <dbReference type="ARBA" id="ARBA00004286"/>
    </source>
</evidence>
<dbReference type="InterPro" id="IPR057053">
    <property type="entry name" value="MYND_ZMYND11_ZMYD8"/>
</dbReference>
<feature type="compositionally biased region" description="Polar residues" evidence="13">
    <location>
        <begin position="158"/>
        <end position="202"/>
    </location>
</feature>
<dbReference type="OrthoDB" id="6272564at2759"/>
<feature type="region of interest" description="Disordered" evidence="13">
    <location>
        <begin position="914"/>
        <end position="952"/>
    </location>
</feature>
<comment type="subcellular location">
    <subcellularLocation>
        <location evidence="2">Chromosome</location>
    </subcellularLocation>
    <subcellularLocation>
        <location evidence="1">Nucleus</location>
    </subcellularLocation>
</comment>
<evidence type="ECO:0000259" key="14">
    <source>
        <dbReference type="PROSITE" id="PS50865"/>
    </source>
</evidence>
<feature type="region of interest" description="Disordered" evidence="13">
    <location>
        <begin position="1195"/>
        <end position="1214"/>
    </location>
</feature>
<feature type="compositionally biased region" description="Acidic residues" evidence="13">
    <location>
        <begin position="988"/>
        <end position="1003"/>
    </location>
</feature>
<keyword evidence="9" id="KW-0103">Bromodomain</keyword>
<keyword evidence="10" id="KW-0804">Transcription</keyword>
<feature type="compositionally biased region" description="Polar residues" evidence="13">
    <location>
        <begin position="404"/>
        <end position="421"/>
    </location>
</feature>
<feature type="compositionally biased region" description="Low complexity" evidence="13">
    <location>
        <begin position="1115"/>
        <end position="1155"/>
    </location>
</feature>
<feature type="compositionally biased region" description="Basic and acidic residues" evidence="13">
    <location>
        <begin position="459"/>
        <end position="472"/>
    </location>
</feature>
<sequence length="1687" mass="177088">MQKGVFLLSEQTVEPLPELRSTCGKLPRPNLPDLKLIKRIADKITPASATSESDTEPSDSERLLPKDKNGNNSIDSQSSGSAHQDRMEEGDASVELGNENSSGRNVSSPEGQARPSPGGGAVSAPQADCAGDASFQPKEGPLMRSPGASPSSGPPPSQKHSSCGATVGVNESSNAVKVSASGTTNSETLATNSVGKDSTSNDACRESKEKSLAGTECEVENSVSSGGDHSGRAAEMRESSEVSKNQTTEMDLGIGKQNSAVLDSSTEQTLMREETSIPSRPQQTSHSLTLDEDPSNKSTSDEGSDGKIAIQKSAGMSEAQDGDEPDSGSQRVSSNCTNSETAPTALSGLEKDTSQNETDTSQNEKNISQNEKDTSQNEKDISQNEKDTSQNEKDIPENEKDTSQNETDTSQNEKNITQAVAQNIMDISHKEKDIALSEDLPAKLSDTDQEQGVTAGVKDFSHQSRVPLRESRQAGSPSPEDSQSKSTCGACSASEEEEIGKTTLLSSGAMEMSTSSVLSMATISSTSSSLSPLSKTITTSTLSQGTTTMNSSSPLSSSAPVAMKSTPLSPSLETLTTSSLSSPAIAVTASLPSTSLTLTPSLPPTSATVTPAPPAAVVETVESSLSVSVSETQQTGGAESSSPVSLYKEGLQKTIDSCKAKLGLNSSALENNDDDDAFILGLGDDTEEDLDSDALLMDIDDEEEDWEGRDVGDVERVESTSDLSLDATTTILSLPSVKSSSAGSDLPPTSVLSGTKVSTSMTSSTSLSPGTKPSTTATSLSPAANLSTQTYSVTATKVSSTATSSSLQPVPENTPTTSTSKSIVDPARLVEIASNFKGEQKDAVECDPVHSQRTKNSPVGISLAGKSAMEVDKISTEKAGTGNFSGWSEGAQLERDNDGSSEISVPASSEIHKAMTSDTTDQEMLVDSDAISETPASKSATSTADIVDDSVLQKANGNEKQIMLADGEEEVADEPMITSTDPPPIITIDDENSSDDEDMDSAEGGENSNQDERDHVNLDMEITMEESVAETDEIEEADVGRSKKQLESTTLATPASSSQTVSQSFPNLYQSLSDSRASAPSSTNSISSAKPSAAKPVTNRPQFTSITSVGSPSISTAVSVSRTCTSSTTTTGPVPTLISSISTSTNSNSTKSNLTPAVSSSSVTRPSAPMSVTNPSLTRNLPPSLYLHSVVSEASPSARPIPTPRLANTQTQPRGAVSVSVLSAPSPSPHITSRKQVLQPRAGAGVEIVCGNSVRVGGAVSTGLVSGASTVTVSAGALANRSYGKSLTNTDGQSEWSASMAESLISNVSFSAQKRKSNSSSSDQSFSERLKPVLQKGMKKVMDSLSSCFEELSKEIQEASAQAVGDIDVDEASVLAVLEEQKKIYSNKMKDVWQFTYTSQKESQENYLRQKEFLEERLATEFDQLLKKRIEETKKHQWCAECLKEAVYYCCWNTSYCSYQCQQKHWPTHLPKCMQAVASSAGATGSVISTLNAPSSITQNSNTNNNGSSSINSSSSSIRIDSVVGSYFGDDAGQFKKVTLSKNPPSQTLQKRVNIVSSGLQLSQQASAVTFAPNQPLQFQYVPQAGNPQPVIMANAPTGSSLLPSISQVPQQIQLVSAATPGRIVPLVRQTDQQMPTMASMESMGAPQVNPAQGLAAHQQTLAGVPPQRFIVQNSFGLGMLGQTRPM</sequence>
<feature type="compositionally biased region" description="Basic and acidic residues" evidence="13">
    <location>
        <begin position="370"/>
        <end position="403"/>
    </location>
</feature>
<feature type="compositionally biased region" description="Polar residues" evidence="13">
    <location>
        <begin position="1156"/>
        <end position="1176"/>
    </location>
</feature>
<keyword evidence="3" id="KW-0158">Chromosome</keyword>
<feature type="compositionally biased region" description="Polar residues" evidence="13">
    <location>
        <begin position="772"/>
        <end position="781"/>
    </location>
</feature>
<feature type="compositionally biased region" description="Polar residues" evidence="13">
    <location>
        <begin position="327"/>
        <end position="344"/>
    </location>
</feature>
<feature type="compositionally biased region" description="Basic and acidic residues" evidence="13">
    <location>
        <begin position="59"/>
        <end position="69"/>
    </location>
</feature>
<name>A0A433SQC3_ELYCH</name>
<feature type="compositionally biased region" description="Polar residues" evidence="13">
    <location>
        <begin position="70"/>
        <end position="82"/>
    </location>
</feature>
<dbReference type="GO" id="GO:0005737">
    <property type="term" value="C:cytoplasm"/>
    <property type="evidence" value="ECO:0007669"/>
    <property type="project" value="TreeGrafter"/>
</dbReference>
<feature type="compositionally biased region" description="Polar residues" evidence="13">
    <location>
        <begin position="355"/>
        <end position="369"/>
    </location>
</feature>
<dbReference type="PANTHER" id="PTHR46453:SF4">
    <property type="entry name" value="PHD FINGER PROTEIN 24"/>
    <property type="match status" value="1"/>
</dbReference>
<keyword evidence="6" id="KW-0862">Zinc</keyword>
<feature type="domain" description="MYND-type" evidence="14">
    <location>
        <begin position="1439"/>
        <end position="1473"/>
    </location>
</feature>
<evidence type="ECO:0000313" key="16">
    <source>
        <dbReference type="Proteomes" id="UP000271974"/>
    </source>
</evidence>
<feature type="compositionally biased region" description="Polar residues" evidence="13">
    <location>
        <begin position="473"/>
        <end position="489"/>
    </location>
</feature>
<feature type="region of interest" description="Disordered" evidence="13">
    <location>
        <begin position="438"/>
        <end position="507"/>
    </location>
</feature>
<evidence type="ECO:0000256" key="1">
    <source>
        <dbReference type="ARBA" id="ARBA00004123"/>
    </source>
</evidence>
<dbReference type="PROSITE" id="PS50865">
    <property type="entry name" value="ZF_MYND_2"/>
    <property type="match status" value="1"/>
</dbReference>
<comment type="caution">
    <text evidence="15">The sequence shown here is derived from an EMBL/GenBank/DDBJ whole genome shotgun (WGS) entry which is preliminary data.</text>
</comment>
<feature type="compositionally biased region" description="Polar residues" evidence="13">
    <location>
        <begin position="256"/>
        <end position="269"/>
    </location>
</feature>
<dbReference type="Gene3D" id="6.10.140.2220">
    <property type="match status" value="1"/>
</dbReference>
<keyword evidence="4" id="KW-0479">Metal-binding</keyword>
<feature type="compositionally biased region" description="Acidic residues" evidence="13">
    <location>
        <begin position="1022"/>
        <end position="1037"/>
    </location>
</feature>
<feature type="compositionally biased region" description="Polar residues" evidence="13">
    <location>
        <begin position="276"/>
        <end position="288"/>
    </location>
</feature>
<dbReference type="SUPFAM" id="SSF144232">
    <property type="entry name" value="HIT/MYND zinc finger-like"/>
    <property type="match status" value="1"/>
</dbReference>
<evidence type="ECO:0000256" key="13">
    <source>
        <dbReference type="SAM" id="MobiDB-lite"/>
    </source>
</evidence>
<evidence type="ECO:0000313" key="15">
    <source>
        <dbReference type="EMBL" id="RUS71436.1"/>
    </source>
</evidence>
<evidence type="ECO:0000256" key="3">
    <source>
        <dbReference type="ARBA" id="ARBA00022454"/>
    </source>
</evidence>
<evidence type="ECO:0000256" key="10">
    <source>
        <dbReference type="ARBA" id="ARBA00023163"/>
    </source>
</evidence>
<dbReference type="GO" id="GO:0003714">
    <property type="term" value="F:transcription corepressor activity"/>
    <property type="evidence" value="ECO:0007669"/>
    <property type="project" value="TreeGrafter"/>
</dbReference>
<dbReference type="FunFam" id="6.10.140.2220:FF:000002">
    <property type="entry name" value="Protein kinase C-binding protein 1 isoform C"/>
    <property type="match status" value="1"/>
</dbReference>
<evidence type="ECO:0000256" key="5">
    <source>
        <dbReference type="ARBA" id="ARBA00022771"/>
    </source>
</evidence>
<evidence type="ECO:0000256" key="7">
    <source>
        <dbReference type="ARBA" id="ARBA00022853"/>
    </source>
</evidence>
<feature type="region of interest" description="Disordered" evidence="13">
    <location>
        <begin position="737"/>
        <end position="781"/>
    </location>
</feature>
<dbReference type="GO" id="GO:0140006">
    <property type="term" value="F:histone H3 reader activity"/>
    <property type="evidence" value="ECO:0007669"/>
    <property type="project" value="UniProtKB-ARBA"/>
</dbReference>
<dbReference type="Pfam" id="PF24324">
    <property type="entry name" value="MYND_ZMYND11_ZMYD8"/>
    <property type="match status" value="1"/>
</dbReference>
<evidence type="ECO:0000256" key="8">
    <source>
        <dbReference type="ARBA" id="ARBA00023015"/>
    </source>
</evidence>
<feature type="region of interest" description="Disordered" evidence="13">
    <location>
        <begin position="800"/>
        <end position="821"/>
    </location>
</feature>
<dbReference type="GO" id="GO:0005634">
    <property type="term" value="C:nucleus"/>
    <property type="evidence" value="ECO:0007669"/>
    <property type="project" value="UniProtKB-SubCell"/>
</dbReference>
<feature type="compositionally biased region" description="Low complexity" evidence="13">
    <location>
        <begin position="520"/>
        <end position="558"/>
    </location>
</feature>
<feature type="region of interest" description="Disordered" evidence="13">
    <location>
        <begin position="1"/>
        <end position="424"/>
    </location>
</feature>
<accession>A0A433SQC3</accession>
<feature type="compositionally biased region" description="Polar residues" evidence="13">
    <location>
        <begin position="1099"/>
        <end position="1114"/>
    </location>
</feature>
<feature type="compositionally biased region" description="Low complexity" evidence="13">
    <location>
        <begin position="753"/>
        <end position="771"/>
    </location>
</feature>
<feature type="region of interest" description="Disordered" evidence="13">
    <location>
        <begin position="967"/>
        <end position="1176"/>
    </location>
</feature>
<dbReference type="InterPro" id="IPR002893">
    <property type="entry name" value="Znf_MYND"/>
</dbReference>
<feature type="compositionally biased region" description="Basic and acidic residues" evidence="13">
    <location>
        <begin position="229"/>
        <end position="241"/>
    </location>
</feature>
<evidence type="ECO:0000256" key="11">
    <source>
        <dbReference type="ARBA" id="ARBA00023242"/>
    </source>
</evidence>
<dbReference type="PANTHER" id="PTHR46453">
    <property type="entry name" value="PROTEIN KINASE C-BINDING PROTEIN 1"/>
    <property type="match status" value="1"/>
</dbReference>
<dbReference type="Proteomes" id="UP000271974">
    <property type="component" value="Unassembled WGS sequence"/>
</dbReference>
<feature type="compositionally biased region" description="Polar residues" evidence="13">
    <location>
        <begin position="1047"/>
        <end position="1070"/>
    </location>
</feature>
<reference evidence="15 16" key="1">
    <citation type="submission" date="2019-01" db="EMBL/GenBank/DDBJ databases">
        <title>A draft genome assembly of the solar-powered sea slug Elysia chlorotica.</title>
        <authorList>
            <person name="Cai H."/>
            <person name="Li Q."/>
            <person name="Fang X."/>
            <person name="Li J."/>
            <person name="Curtis N.E."/>
            <person name="Altenburger A."/>
            <person name="Shibata T."/>
            <person name="Feng M."/>
            <person name="Maeda T."/>
            <person name="Schwartz J.A."/>
            <person name="Shigenobu S."/>
            <person name="Lundholm N."/>
            <person name="Nishiyama T."/>
            <person name="Yang H."/>
            <person name="Hasebe M."/>
            <person name="Li S."/>
            <person name="Pierce S.K."/>
            <person name="Wang J."/>
        </authorList>
    </citation>
    <scope>NUCLEOTIDE SEQUENCE [LARGE SCALE GENOMIC DNA]</scope>
    <source>
        <strain evidence="15">EC2010</strain>
        <tissue evidence="15">Whole organism of an adult</tissue>
    </source>
</reference>
<keyword evidence="16" id="KW-1185">Reference proteome</keyword>
<proteinExistence type="predicted"/>
<evidence type="ECO:0000256" key="6">
    <source>
        <dbReference type="ARBA" id="ARBA00022833"/>
    </source>
</evidence>
<feature type="compositionally biased region" description="Polar residues" evidence="13">
    <location>
        <begin position="98"/>
        <end position="110"/>
    </location>
</feature>
<keyword evidence="8" id="KW-0805">Transcription regulation</keyword>
<keyword evidence="7" id="KW-0156">Chromatin regulator</keyword>
<evidence type="ECO:0000256" key="4">
    <source>
        <dbReference type="ARBA" id="ARBA00022723"/>
    </source>
</evidence>
<protein>
    <recommendedName>
        <fullName evidence="14">MYND-type domain-containing protein</fullName>
    </recommendedName>
</protein>
<evidence type="ECO:0000256" key="9">
    <source>
        <dbReference type="ARBA" id="ARBA00023117"/>
    </source>
</evidence>
<dbReference type="EMBL" id="RQTK01001211">
    <property type="protein sequence ID" value="RUS71436.1"/>
    <property type="molecule type" value="Genomic_DNA"/>
</dbReference>
<feature type="compositionally biased region" description="Low complexity" evidence="13">
    <location>
        <begin position="1071"/>
        <end position="1096"/>
    </location>
</feature>
<dbReference type="GO" id="GO:0005694">
    <property type="term" value="C:chromosome"/>
    <property type="evidence" value="ECO:0007669"/>
    <property type="project" value="UniProtKB-SubCell"/>
</dbReference>
<gene>
    <name evidence="15" type="ORF">EGW08_020797</name>
</gene>
<organism evidence="15 16">
    <name type="scientific">Elysia chlorotica</name>
    <name type="common">Eastern emerald elysia</name>
    <name type="synonym">Sea slug</name>
    <dbReference type="NCBI Taxonomy" id="188477"/>
    <lineage>
        <taxon>Eukaryota</taxon>
        <taxon>Metazoa</taxon>
        <taxon>Spiralia</taxon>
        <taxon>Lophotrochozoa</taxon>
        <taxon>Mollusca</taxon>
        <taxon>Gastropoda</taxon>
        <taxon>Heterobranchia</taxon>
        <taxon>Euthyneura</taxon>
        <taxon>Panpulmonata</taxon>
        <taxon>Sacoglossa</taxon>
        <taxon>Placobranchoidea</taxon>
        <taxon>Plakobranchidae</taxon>
        <taxon>Elysia</taxon>
    </lineage>
</organism>
<keyword evidence="5 12" id="KW-0863">Zinc-finger</keyword>
<dbReference type="GO" id="GO:0008270">
    <property type="term" value="F:zinc ion binding"/>
    <property type="evidence" value="ECO:0007669"/>
    <property type="project" value="UniProtKB-KW"/>
</dbReference>
<dbReference type="STRING" id="188477.A0A433SQC3"/>
<feature type="region of interest" description="Disordered" evidence="13">
    <location>
        <begin position="1495"/>
        <end position="1515"/>
    </location>
</feature>
<evidence type="ECO:0000256" key="12">
    <source>
        <dbReference type="PROSITE-ProRule" id="PRU00134"/>
    </source>
</evidence>
<feature type="compositionally biased region" description="Polar residues" evidence="13">
    <location>
        <begin position="807"/>
        <end position="821"/>
    </location>
</feature>
<feature type="region of interest" description="Disordered" evidence="13">
    <location>
        <begin position="520"/>
        <end position="565"/>
    </location>
</feature>
<keyword evidence="11" id="KW-0539">Nucleus</keyword>